<dbReference type="InterPro" id="IPR001623">
    <property type="entry name" value="DnaJ_domain"/>
</dbReference>
<accession>A0A9D4YHT7</accession>
<dbReference type="AlphaFoldDB" id="A0A9D4YHT7"/>
<dbReference type="SUPFAM" id="SSF46565">
    <property type="entry name" value="Chaperone J-domain"/>
    <property type="match status" value="1"/>
</dbReference>
<dbReference type="Proteomes" id="UP001058974">
    <property type="component" value="Chromosome 2"/>
</dbReference>
<dbReference type="InterPro" id="IPR018253">
    <property type="entry name" value="DnaJ_domain_CS"/>
</dbReference>
<dbReference type="InterPro" id="IPR052276">
    <property type="entry name" value="Diphthamide-biosynth_chaperone"/>
</dbReference>
<sequence length="204" mass="22623">GTHTIPFSSLTLCIKGTLIPFSFFIPKSQLLITTSHLNETVTIMISSVVSLPSSLYAANFAGVNTTVAPSPRRVRSRPILITASATATAEARSTWTEQPRTSYLNLNTISSPSLYEILGIQAGASVQEIKSAYRRLARVCHPDVAAIDRKNSSADDFMKIHAAYSTLSDPDKRANYDRSLFRRQRPLSMMSGYTSRKWETDQCW</sequence>
<evidence type="ECO:0000259" key="1">
    <source>
        <dbReference type="PROSITE" id="PS50076"/>
    </source>
</evidence>
<dbReference type="EMBL" id="JAMSHJ010000002">
    <property type="protein sequence ID" value="KAI5438769.1"/>
    <property type="molecule type" value="Genomic_DNA"/>
</dbReference>
<dbReference type="PROSITE" id="PS50076">
    <property type="entry name" value="DNAJ_2"/>
    <property type="match status" value="1"/>
</dbReference>
<gene>
    <name evidence="2" type="ORF">KIW84_024481</name>
</gene>
<feature type="non-terminal residue" evidence="2">
    <location>
        <position position="1"/>
    </location>
</feature>
<dbReference type="Gene3D" id="1.10.287.110">
    <property type="entry name" value="DnaJ domain"/>
    <property type="match status" value="1"/>
</dbReference>
<evidence type="ECO:0000313" key="2">
    <source>
        <dbReference type="EMBL" id="KAI5438769.1"/>
    </source>
</evidence>
<dbReference type="InterPro" id="IPR036869">
    <property type="entry name" value="J_dom_sf"/>
</dbReference>
<comment type="caution">
    <text evidence="2">The sequence shown here is derived from an EMBL/GenBank/DDBJ whole genome shotgun (WGS) entry which is preliminary data.</text>
</comment>
<evidence type="ECO:0000313" key="3">
    <source>
        <dbReference type="Proteomes" id="UP001058974"/>
    </source>
</evidence>
<dbReference type="PANTHER" id="PTHR44240">
    <property type="entry name" value="DNAJ DOMAIN (PROKARYOTIC HEAT SHOCK PROTEIN)-RELATED"/>
    <property type="match status" value="1"/>
</dbReference>
<dbReference type="SMART" id="SM00271">
    <property type="entry name" value="DnaJ"/>
    <property type="match status" value="1"/>
</dbReference>
<proteinExistence type="predicted"/>
<reference evidence="2 3" key="1">
    <citation type="journal article" date="2022" name="Nat. Genet.">
        <title>Improved pea reference genome and pan-genome highlight genomic features and evolutionary characteristics.</title>
        <authorList>
            <person name="Yang T."/>
            <person name="Liu R."/>
            <person name="Luo Y."/>
            <person name="Hu S."/>
            <person name="Wang D."/>
            <person name="Wang C."/>
            <person name="Pandey M.K."/>
            <person name="Ge S."/>
            <person name="Xu Q."/>
            <person name="Li N."/>
            <person name="Li G."/>
            <person name="Huang Y."/>
            <person name="Saxena R.K."/>
            <person name="Ji Y."/>
            <person name="Li M."/>
            <person name="Yan X."/>
            <person name="He Y."/>
            <person name="Liu Y."/>
            <person name="Wang X."/>
            <person name="Xiang C."/>
            <person name="Varshney R.K."/>
            <person name="Ding H."/>
            <person name="Gao S."/>
            <person name="Zong X."/>
        </authorList>
    </citation>
    <scope>NUCLEOTIDE SEQUENCE [LARGE SCALE GENOMIC DNA]</scope>
    <source>
        <strain evidence="2 3">cv. Zhongwan 6</strain>
    </source>
</reference>
<dbReference type="CDD" id="cd06257">
    <property type="entry name" value="DnaJ"/>
    <property type="match status" value="1"/>
</dbReference>
<dbReference type="Gramene" id="Psat02G0448100-T1">
    <property type="protein sequence ID" value="KAI5438769.1"/>
    <property type="gene ID" value="KIW84_024481"/>
</dbReference>
<keyword evidence="3" id="KW-1185">Reference proteome</keyword>
<dbReference type="PROSITE" id="PS00636">
    <property type="entry name" value="DNAJ_1"/>
    <property type="match status" value="1"/>
</dbReference>
<dbReference type="PRINTS" id="PR00625">
    <property type="entry name" value="JDOMAIN"/>
</dbReference>
<name>A0A9D4YHT7_PEA</name>
<organism evidence="2 3">
    <name type="scientific">Pisum sativum</name>
    <name type="common">Garden pea</name>
    <name type="synonym">Lathyrus oleraceus</name>
    <dbReference type="NCBI Taxonomy" id="3888"/>
    <lineage>
        <taxon>Eukaryota</taxon>
        <taxon>Viridiplantae</taxon>
        <taxon>Streptophyta</taxon>
        <taxon>Embryophyta</taxon>
        <taxon>Tracheophyta</taxon>
        <taxon>Spermatophyta</taxon>
        <taxon>Magnoliopsida</taxon>
        <taxon>eudicotyledons</taxon>
        <taxon>Gunneridae</taxon>
        <taxon>Pentapetalae</taxon>
        <taxon>rosids</taxon>
        <taxon>fabids</taxon>
        <taxon>Fabales</taxon>
        <taxon>Fabaceae</taxon>
        <taxon>Papilionoideae</taxon>
        <taxon>50 kb inversion clade</taxon>
        <taxon>NPAAA clade</taxon>
        <taxon>Hologalegina</taxon>
        <taxon>IRL clade</taxon>
        <taxon>Fabeae</taxon>
        <taxon>Lathyrus</taxon>
    </lineage>
</organism>
<dbReference type="Pfam" id="PF00226">
    <property type="entry name" value="DnaJ"/>
    <property type="match status" value="1"/>
</dbReference>
<protein>
    <recommendedName>
        <fullName evidence="1">J domain-containing protein</fullName>
    </recommendedName>
</protein>
<feature type="domain" description="J" evidence="1">
    <location>
        <begin position="113"/>
        <end position="180"/>
    </location>
</feature>
<dbReference type="PANTHER" id="PTHR44240:SF10">
    <property type="entry name" value="J DOMAIN-CONTAINING PROTEIN"/>
    <property type="match status" value="1"/>
</dbReference>